<dbReference type="EMBL" id="CP071868">
    <property type="protein sequence ID" value="QTE30992.1"/>
    <property type="molecule type" value="Genomic_DNA"/>
</dbReference>
<proteinExistence type="predicted"/>
<name>A0A8A4ZG42_9MICO</name>
<dbReference type="InterPro" id="IPR027379">
    <property type="entry name" value="CLS_N"/>
</dbReference>
<comment type="subcellular location">
    <subcellularLocation>
        <location evidence="1">Cell membrane</location>
        <topology evidence="1">Multi-pass membrane protein</topology>
    </subcellularLocation>
</comment>
<keyword evidence="3 7" id="KW-0812">Transmembrane</keyword>
<evidence type="ECO:0000256" key="6">
    <source>
        <dbReference type="SAM" id="MobiDB-lite"/>
    </source>
</evidence>
<keyword evidence="4 7" id="KW-1133">Transmembrane helix</keyword>
<keyword evidence="10" id="KW-1185">Reference proteome</keyword>
<evidence type="ECO:0000256" key="5">
    <source>
        <dbReference type="ARBA" id="ARBA00023136"/>
    </source>
</evidence>
<keyword evidence="5 7" id="KW-0472">Membrane</keyword>
<dbReference type="Pfam" id="PF13396">
    <property type="entry name" value="PLDc_N"/>
    <property type="match status" value="1"/>
</dbReference>
<dbReference type="AlphaFoldDB" id="A0A8A4ZG42"/>
<dbReference type="Proteomes" id="UP000663937">
    <property type="component" value="Chromosome"/>
</dbReference>
<feature type="transmembrane region" description="Helical" evidence="7">
    <location>
        <begin position="37"/>
        <end position="55"/>
    </location>
</feature>
<evidence type="ECO:0000259" key="8">
    <source>
        <dbReference type="Pfam" id="PF13396"/>
    </source>
</evidence>
<reference evidence="9" key="1">
    <citation type="submission" date="2021-03" db="EMBL/GenBank/DDBJ databases">
        <title>Pengzhenrongella sicca gen. nov., sp. nov., a new member of suborder Micrococcineae isolated from High-Arctic tundra soil.</title>
        <authorList>
            <person name="Peng F."/>
        </authorList>
    </citation>
    <scope>NUCLEOTIDE SEQUENCE</scope>
    <source>
        <strain evidence="9">LRZ-2</strain>
    </source>
</reference>
<accession>A0A8A4ZG42</accession>
<evidence type="ECO:0000313" key="9">
    <source>
        <dbReference type="EMBL" id="QTE30992.1"/>
    </source>
</evidence>
<dbReference type="KEGG" id="psic:J4E96_08745"/>
<evidence type="ECO:0000256" key="2">
    <source>
        <dbReference type="ARBA" id="ARBA00022475"/>
    </source>
</evidence>
<dbReference type="GO" id="GO:0005886">
    <property type="term" value="C:plasma membrane"/>
    <property type="evidence" value="ECO:0007669"/>
    <property type="project" value="UniProtKB-SubCell"/>
</dbReference>
<evidence type="ECO:0000256" key="1">
    <source>
        <dbReference type="ARBA" id="ARBA00004651"/>
    </source>
</evidence>
<feature type="domain" description="Cardiolipin synthase N-terminal" evidence="8">
    <location>
        <begin position="13"/>
        <end position="57"/>
    </location>
</feature>
<protein>
    <submittedName>
        <fullName evidence="9">PLDc_N domain-containing protein</fullName>
    </submittedName>
</protein>
<keyword evidence="2" id="KW-1003">Cell membrane</keyword>
<evidence type="ECO:0000313" key="10">
    <source>
        <dbReference type="Proteomes" id="UP000663937"/>
    </source>
</evidence>
<evidence type="ECO:0000256" key="7">
    <source>
        <dbReference type="SAM" id="Phobius"/>
    </source>
</evidence>
<sequence length="140" mass="14934">MPRYLGILLELGLIVFCLIECIQAPPGRVRNLPTWAWILLILFIPYAGPIAWLVAGRPTAASAGQAVPWRSTATAGFPEYERPGAPADDRQLLAGLAASDASDRALLAQWEADLRAREAALRDDAPGPPPGQGTGDPRTP</sequence>
<organism evidence="9 10">
    <name type="scientific">Pengzhenrongella sicca</name>
    <dbReference type="NCBI Taxonomy" id="2819238"/>
    <lineage>
        <taxon>Bacteria</taxon>
        <taxon>Bacillati</taxon>
        <taxon>Actinomycetota</taxon>
        <taxon>Actinomycetes</taxon>
        <taxon>Micrococcales</taxon>
        <taxon>Pengzhenrongella</taxon>
    </lineage>
</organism>
<evidence type="ECO:0000256" key="3">
    <source>
        <dbReference type="ARBA" id="ARBA00022692"/>
    </source>
</evidence>
<dbReference type="RefSeq" id="WP_227425374.1">
    <property type="nucleotide sequence ID" value="NZ_CP071868.1"/>
</dbReference>
<gene>
    <name evidence="9" type="ORF">J4E96_08745</name>
</gene>
<feature type="region of interest" description="Disordered" evidence="6">
    <location>
        <begin position="118"/>
        <end position="140"/>
    </location>
</feature>
<evidence type="ECO:0000256" key="4">
    <source>
        <dbReference type="ARBA" id="ARBA00022989"/>
    </source>
</evidence>